<name>A0ABW6G026_9PSEU</name>
<reference evidence="2 3" key="1">
    <citation type="submission" date="2024-09" db="EMBL/GenBank/DDBJ databases">
        <title>The Natural Products Discovery Center: Release of the First 8490 Sequenced Strains for Exploring Actinobacteria Biosynthetic Diversity.</title>
        <authorList>
            <person name="Kalkreuter E."/>
            <person name="Kautsar S.A."/>
            <person name="Yang D."/>
            <person name="Bader C.D."/>
            <person name="Teijaro C.N."/>
            <person name="Fluegel L."/>
            <person name="Davis C.M."/>
            <person name="Simpson J.R."/>
            <person name="Lauterbach L."/>
            <person name="Steele A.D."/>
            <person name="Gui C."/>
            <person name="Meng S."/>
            <person name="Li G."/>
            <person name="Viehrig K."/>
            <person name="Ye F."/>
            <person name="Su P."/>
            <person name="Kiefer A.F."/>
            <person name="Nichols A."/>
            <person name="Cepeda A.J."/>
            <person name="Yan W."/>
            <person name="Fan B."/>
            <person name="Jiang Y."/>
            <person name="Adhikari A."/>
            <person name="Zheng C.-J."/>
            <person name="Schuster L."/>
            <person name="Cowan T.M."/>
            <person name="Smanski M.J."/>
            <person name="Chevrette M.G."/>
            <person name="De Carvalho L.P.S."/>
            <person name="Shen B."/>
        </authorList>
    </citation>
    <scope>NUCLEOTIDE SEQUENCE [LARGE SCALE GENOMIC DNA]</scope>
    <source>
        <strain evidence="2 3">NPDC060353</strain>
    </source>
</reference>
<evidence type="ECO:0000313" key="2">
    <source>
        <dbReference type="EMBL" id="MFD6792542.1"/>
    </source>
</evidence>
<dbReference type="Pfam" id="PF04149">
    <property type="entry name" value="DUF397"/>
    <property type="match status" value="1"/>
</dbReference>
<proteinExistence type="predicted"/>
<dbReference type="InterPro" id="IPR007278">
    <property type="entry name" value="DUF397"/>
</dbReference>
<organism evidence="2 3">
    <name type="scientific">Prauserella salsuginis</name>
    <dbReference type="NCBI Taxonomy" id="387889"/>
    <lineage>
        <taxon>Bacteria</taxon>
        <taxon>Bacillati</taxon>
        <taxon>Actinomycetota</taxon>
        <taxon>Actinomycetes</taxon>
        <taxon>Pseudonocardiales</taxon>
        <taxon>Pseudonocardiaceae</taxon>
        <taxon>Prauserella</taxon>
        <taxon>Prauserella salsuginis group</taxon>
    </lineage>
</organism>
<feature type="domain" description="DUF397" evidence="1">
    <location>
        <begin position="7"/>
        <end position="59"/>
    </location>
</feature>
<evidence type="ECO:0000259" key="1">
    <source>
        <dbReference type="Pfam" id="PF04149"/>
    </source>
</evidence>
<dbReference type="Proteomes" id="UP001598673">
    <property type="component" value="Unassembled WGS sequence"/>
</dbReference>
<protein>
    <submittedName>
        <fullName evidence="2">DUF397 domain-containing protein</fullName>
    </submittedName>
</protein>
<evidence type="ECO:0000313" key="3">
    <source>
        <dbReference type="Proteomes" id="UP001598673"/>
    </source>
</evidence>
<sequence length="119" mass="12718">MPPTDRLVWRTSSYSSNGENCVELAPTGAAVYLRHSKHPDAGTIAFTHPAWAAFVRDARNGRQSTNGVTAIARHGADTVVTSSAGDVELRFDDEEWSAFLSGAEDGEFDFADTGLVTTG</sequence>
<dbReference type="RefSeq" id="WP_258936899.1">
    <property type="nucleotide sequence ID" value="NZ_JANBBF010000010.1"/>
</dbReference>
<keyword evidence="3" id="KW-1185">Reference proteome</keyword>
<dbReference type="EMBL" id="JBHXCV010000002">
    <property type="protein sequence ID" value="MFD6792542.1"/>
    <property type="molecule type" value="Genomic_DNA"/>
</dbReference>
<accession>A0ABW6G026</accession>
<gene>
    <name evidence="2" type="ORF">ACFWGY_04340</name>
</gene>
<comment type="caution">
    <text evidence="2">The sequence shown here is derived from an EMBL/GenBank/DDBJ whole genome shotgun (WGS) entry which is preliminary data.</text>
</comment>